<dbReference type="GeneID" id="93678400"/>
<reference evidence="1 3" key="1">
    <citation type="submission" date="2016-10" db="EMBL/GenBank/DDBJ databases">
        <authorList>
            <person name="de Groot N.N."/>
        </authorList>
    </citation>
    <scope>NUCLEOTIDE SEQUENCE [LARGE SCALE GENOMIC DNA]</scope>
    <source>
        <strain evidence="1 3">LMG 27941</strain>
    </source>
</reference>
<dbReference type="InterPro" id="IPR012448">
    <property type="entry name" value="DUF1652"/>
</dbReference>
<protein>
    <submittedName>
        <fullName evidence="2">DUF1652 domain-containing protein</fullName>
    </submittedName>
</protein>
<dbReference type="RefSeq" id="WP_023629516.1">
    <property type="nucleotide sequence ID" value="NZ_CATKPM010000003.1"/>
</dbReference>
<dbReference type="Pfam" id="PF07865">
    <property type="entry name" value="DUF1652"/>
    <property type="match status" value="1"/>
</dbReference>
<evidence type="ECO:0000313" key="3">
    <source>
        <dbReference type="Proteomes" id="UP000199221"/>
    </source>
</evidence>
<accession>A0A1H9PWK1</accession>
<proteinExistence type="predicted"/>
<dbReference type="EMBL" id="FOEQ01000009">
    <property type="protein sequence ID" value="SER52587.1"/>
    <property type="molecule type" value="Genomic_DNA"/>
</dbReference>
<dbReference type="AlphaFoldDB" id="A0A1H9PWK1"/>
<gene>
    <name evidence="2" type="ORF">K7K07_15070</name>
    <name evidence="1" type="ORF">SAMN05216230_10924</name>
</gene>
<dbReference type="EMBL" id="CP083803">
    <property type="protein sequence ID" value="UXZ43398.1"/>
    <property type="molecule type" value="Genomic_DNA"/>
</dbReference>
<dbReference type="Proteomes" id="UP000199221">
    <property type="component" value="Unassembled WGS sequence"/>
</dbReference>
<sequence>MSLIGVSMLEMRQMIEQACLPDHCEVSCADGENLTIRLGQGSSPDDCLTVAVVPIANLNNCRDLVNLVSRVKAQRDAPPGARKAIA</sequence>
<name>A0A1H9PWK1_9PSED</name>
<dbReference type="KEGG" id="pmos:O165_012215"/>
<reference evidence="2" key="2">
    <citation type="submission" date="2021-08" db="EMBL/GenBank/DDBJ databases">
        <authorList>
            <person name="Yaryura P.M."/>
            <person name="Bianco M.I."/>
            <person name="Morais C."/>
            <person name="Setubal J.C."/>
        </authorList>
    </citation>
    <scope>NUCLEOTIDE SEQUENCE</scope>
    <source>
        <strain evidence="2">AP1</strain>
    </source>
</reference>
<dbReference type="Proteomes" id="UP001209279">
    <property type="component" value="Chromosome"/>
</dbReference>
<evidence type="ECO:0000313" key="1">
    <source>
        <dbReference type="EMBL" id="SER52587.1"/>
    </source>
</evidence>
<organism evidence="1 3">
    <name type="scientific">Pseudomonas soli</name>
    <dbReference type="NCBI Taxonomy" id="1306993"/>
    <lineage>
        <taxon>Bacteria</taxon>
        <taxon>Pseudomonadati</taxon>
        <taxon>Pseudomonadota</taxon>
        <taxon>Gammaproteobacteria</taxon>
        <taxon>Pseudomonadales</taxon>
        <taxon>Pseudomonadaceae</taxon>
        <taxon>Pseudomonas</taxon>
    </lineage>
</organism>
<evidence type="ECO:0000313" key="2">
    <source>
        <dbReference type="EMBL" id="UXZ43398.1"/>
    </source>
</evidence>